<gene>
    <name evidence="1" type="ORF">EV690_0572</name>
</gene>
<dbReference type="Proteomes" id="UP000295565">
    <property type="component" value="Unassembled WGS sequence"/>
</dbReference>
<reference evidence="1 2" key="1">
    <citation type="submission" date="2019-03" db="EMBL/GenBank/DDBJ databases">
        <title>Genomic Encyclopedia of Type Strains, Phase IV (KMG-IV): sequencing the most valuable type-strain genomes for metagenomic binning, comparative biology and taxonomic classification.</title>
        <authorList>
            <person name="Goeker M."/>
        </authorList>
    </citation>
    <scope>NUCLEOTIDE SEQUENCE [LARGE SCALE GENOMIC DNA]</scope>
    <source>
        <strain evidence="1 2">DSM 18577</strain>
    </source>
</reference>
<protein>
    <recommendedName>
        <fullName evidence="3">Transposase</fullName>
    </recommendedName>
</protein>
<accession>A0A4R1K922</accession>
<keyword evidence="2" id="KW-1185">Reference proteome</keyword>
<evidence type="ECO:0008006" key="3">
    <source>
        <dbReference type="Google" id="ProtNLM"/>
    </source>
</evidence>
<dbReference type="RefSeq" id="WP_131911428.1">
    <property type="nucleotide sequence ID" value="NZ_OU594967.1"/>
</dbReference>
<organism evidence="1 2">
    <name type="scientific">Celerinatantimonas diazotrophica</name>
    <dbReference type="NCBI Taxonomy" id="412034"/>
    <lineage>
        <taxon>Bacteria</taxon>
        <taxon>Pseudomonadati</taxon>
        <taxon>Pseudomonadota</taxon>
        <taxon>Gammaproteobacteria</taxon>
        <taxon>Celerinatantimonadaceae</taxon>
        <taxon>Celerinatantimonas</taxon>
    </lineage>
</organism>
<evidence type="ECO:0000313" key="2">
    <source>
        <dbReference type="Proteomes" id="UP000295565"/>
    </source>
</evidence>
<sequence>MTQEKLNYLQMIKAMEVEVEQELLEVMLPDDLPQMNRYGANRITKRRRGSQDMTYSMAPRS</sequence>
<dbReference type="EMBL" id="SMGD01000007">
    <property type="protein sequence ID" value="TCK60343.1"/>
    <property type="molecule type" value="Genomic_DNA"/>
</dbReference>
<evidence type="ECO:0000313" key="1">
    <source>
        <dbReference type="EMBL" id="TCK60343.1"/>
    </source>
</evidence>
<dbReference type="AlphaFoldDB" id="A0A4R1K922"/>
<name>A0A4R1K922_9GAMM</name>
<proteinExistence type="predicted"/>
<comment type="caution">
    <text evidence="1">The sequence shown here is derived from an EMBL/GenBank/DDBJ whole genome shotgun (WGS) entry which is preliminary data.</text>
</comment>